<evidence type="ECO:0000256" key="3">
    <source>
        <dbReference type="ARBA" id="ARBA00022729"/>
    </source>
</evidence>
<evidence type="ECO:0000256" key="1">
    <source>
        <dbReference type="ARBA" id="ARBA00004418"/>
    </source>
</evidence>
<keyword evidence="2" id="KW-0813">Transport</keyword>
<gene>
    <name evidence="7" type="ORF">THER5_0989</name>
</gene>
<evidence type="ECO:0000313" key="7">
    <source>
        <dbReference type="EMBL" id="KFJ03525.1"/>
    </source>
</evidence>
<name>A0A087E6X4_9BIFI</name>
<feature type="binding site" evidence="5">
    <location>
        <begin position="230"/>
        <end position="233"/>
    </location>
    <ligand>
        <name>spermidine</name>
        <dbReference type="ChEBI" id="CHEBI:57834"/>
    </ligand>
</feature>
<dbReference type="Proteomes" id="UP000029003">
    <property type="component" value="Unassembled WGS sequence"/>
</dbReference>
<dbReference type="PRINTS" id="PR00909">
    <property type="entry name" value="SPERMDNBNDNG"/>
</dbReference>
<dbReference type="CDD" id="cd13590">
    <property type="entry name" value="PBP2_PotD_PotF_like"/>
    <property type="match status" value="1"/>
</dbReference>
<evidence type="ECO:0000313" key="8">
    <source>
        <dbReference type="Proteomes" id="UP000029003"/>
    </source>
</evidence>
<dbReference type="InterPro" id="IPR006059">
    <property type="entry name" value="SBP"/>
</dbReference>
<dbReference type="EMBL" id="JGZT01000005">
    <property type="protein sequence ID" value="KFJ03525.1"/>
    <property type="molecule type" value="Genomic_DNA"/>
</dbReference>
<dbReference type="InterPro" id="IPR001188">
    <property type="entry name" value="Sperm_putr-bd"/>
</dbReference>
<dbReference type="GO" id="GO:0042597">
    <property type="term" value="C:periplasmic space"/>
    <property type="evidence" value="ECO:0007669"/>
    <property type="project" value="UniProtKB-SubCell"/>
</dbReference>
<protein>
    <submittedName>
        <fullName evidence="7">Spermidine/putrescine-binding periplasmic protein 2</fullName>
    </submittedName>
</protein>
<dbReference type="Pfam" id="PF13416">
    <property type="entry name" value="SBP_bac_8"/>
    <property type="match status" value="1"/>
</dbReference>
<comment type="caution">
    <text evidence="7">The sequence shown here is derived from an EMBL/GenBank/DDBJ whole genome shotgun (WGS) entry which is preliminary data.</text>
</comment>
<accession>A0A087E6X4</accession>
<dbReference type="Gene3D" id="3.40.190.10">
    <property type="entry name" value="Periplasmic binding protein-like II"/>
    <property type="match status" value="2"/>
</dbReference>
<feature type="compositionally biased region" description="Polar residues" evidence="6">
    <location>
        <begin position="1"/>
        <end position="12"/>
    </location>
</feature>
<dbReference type="PANTHER" id="PTHR30222:SF17">
    <property type="entry name" value="SPERMIDINE_PUTRESCINE-BINDING PERIPLASMIC PROTEIN"/>
    <property type="match status" value="1"/>
</dbReference>
<dbReference type="AlphaFoldDB" id="A0A087E6X4"/>
<dbReference type="PANTHER" id="PTHR30222">
    <property type="entry name" value="SPERMIDINE/PUTRESCINE-BINDING PERIPLASMIC PROTEIN"/>
    <property type="match status" value="1"/>
</dbReference>
<evidence type="ECO:0000256" key="6">
    <source>
        <dbReference type="SAM" id="MobiDB-lite"/>
    </source>
</evidence>
<evidence type="ECO:0000256" key="2">
    <source>
        <dbReference type="ARBA" id="ARBA00022448"/>
    </source>
</evidence>
<comment type="subcellular location">
    <subcellularLocation>
        <location evidence="1">Periplasm</location>
    </subcellularLocation>
</comment>
<organism evidence="7 8">
    <name type="scientific">Bifidobacterium thermacidophilum subsp. thermacidophilum</name>
    <dbReference type="NCBI Taxonomy" id="79262"/>
    <lineage>
        <taxon>Bacteria</taxon>
        <taxon>Bacillati</taxon>
        <taxon>Actinomycetota</taxon>
        <taxon>Actinomycetes</taxon>
        <taxon>Bifidobacteriales</taxon>
        <taxon>Bifidobacteriaceae</taxon>
        <taxon>Bifidobacterium</taxon>
    </lineage>
</organism>
<feature type="region of interest" description="Disordered" evidence="6">
    <location>
        <begin position="1"/>
        <end position="24"/>
    </location>
</feature>
<proteinExistence type="predicted"/>
<evidence type="ECO:0000256" key="5">
    <source>
        <dbReference type="PIRSR" id="PIRSR019574-1"/>
    </source>
</evidence>
<evidence type="ECO:0000256" key="4">
    <source>
        <dbReference type="ARBA" id="ARBA00022764"/>
    </source>
</evidence>
<dbReference type="PIRSF" id="PIRSF019574">
    <property type="entry name" value="Periplasmic_polyamine_BP"/>
    <property type="match status" value="1"/>
</dbReference>
<dbReference type="GO" id="GO:0015846">
    <property type="term" value="P:polyamine transport"/>
    <property type="evidence" value="ECO:0007669"/>
    <property type="project" value="InterPro"/>
</dbReference>
<keyword evidence="3" id="KW-0732">Signal</keyword>
<feature type="binding site" evidence="5">
    <location>
        <position position="145"/>
    </location>
    <ligand>
        <name>spermidine</name>
        <dbReference type="ChEBI" id="CHEBI:57834"/>
    </ligand>
</feature>
<sequence length="409" mass="44543">MRTSSAVIPSNHSHSDYRESGRGCGSRYGRGRGYGRGHVGRTFRRMACMALAVAGMLSSAACSGGISDSARTTDVVANGAYHEAHGGELHIYTWAGYMPDDVIKKFEKETGIKLTVDTFESNEALEAKLQSTGGSGYDIVMPSDYMVYQLIKEHMLVKFDVSKLPNGKNVSKEFSSPYYDPKLEYSAPYVVGYTGFMVNTKKIPKSAAPTSWKEFFALSSKYGKSQLLNDSIEVTNAALRAVGSDQCTTDAHAYQNANDLLQSYHSKVGVVSSEGVADRLASEEQVIGMIWSYDAYQAQQSNKDLEFVYPSDGTTQFVDNMAIAAGAQNIDQAKTFINYMLDPKNKEAIDESAGAGSVLKGGDALLPSEMRSSNTIVPSADELKHAVTEKACSNAINDNYTQLFENFKQ</sequence>
<dbReference type="GO" id="GO:0019808">
    <property type="term" value="F:polyamine binding"/>
    <property type="evidence" value="ECO:0007669"/>
    <property type="project" value="InterPro"/>
</dbReference>
<dbReference type="SUPFAM" id="SSF53850">
    <property type="entry name" value="Periplasmic binding protein-like II"/>
    <property type="match status" value="1"/>
</dbReference>
<keyword evidence="4" id="KW-0574">Periplasm</keyword>
<reference evidence="7 8" key="1">
    <citation type="submission" date="2014-03" db="EMBL/GenBank/DDBJ databases">
        <title>Genomics of Bifidobacteria.</title>
        <authorList>
            <person name="Ventura M."/>
            <person name="Milani C."/>
            <person name="Lugli G.A."/>
        </authorList>
    </citation>
    <scope>NUCLEOTIDE SEQUENCE [LARGE SCALE GENOMIC DNA]</scope>
    <source>
        <strain evidence="7 8">LMG 21395</strain>
    </source>
</reference>